<proteinExistence type="predicted"/>
<sequence length="61" mass="6895">MSSTYVLLANLRAVCCSNTTELRLLRFWEAHNVRKGGMLMSVDMLLLDEQSTLIHGTINLN</sequence>
<protein>
    <submittedName>
        <fullName evidence="1">Uncharacterized protein</fullName>
    </submittedName>
</protein>
<keyword evidence="2" id="KW-1185">Reference proteome</keyword>
<accession>A0A8X7QGM7</accession>
<gene>
    <name evidence="1" type="ORF">Bca52824_063728</name>
</gene>
<evidence type="ECO:0000313" key="1">
    <source>
        <dbReference type="EMBL" id="KAG2269173.1"/>
    </source>
</evidence>
<dbReference type="EMBL" id="JAAMPC010000013">
    <property type="protein sequence ID" value="KAG2269173.1"/>
    <property type="molecule type" value="Genomic_DNA"/>
</dbReference>
<comment type="caution">
    <text evidence="1">The sequence shown here is derived from an EMBL/GenBank/DDBJ whole genome shotgun (WGS) entry which is preliminary data.</text>
</comment>
<dbReference type="AlphaFoldDB" id="A0A8X7QGM7"/>
<reference evidence="1 2" key="1">
    <citation type="submission" date="2020-02" db="EMBL/GenBank/DDBJ databases">
        <authorList>
            <person name="Ma Q."/>
            <person name="Huang Y."/>
            <person name="Song X."/>
            <person name="Pei D."/>
        </authorList>
    </citation>
    <scope>NUCLEOTIDE SEQUENCE [LARGE SCALE GENOMIC DNA]</scope>
    <source>
        <strain evidence="1">Sxm20200214</strain>
        <tissue evidence="1">Leaf</tissue>
    </source>
</reference>
<dbReference type="Proteomes" id="UP000886595">
    <property type="component" value="Unassembled WGS sequence"/>
</dbReference>
<evidence type="ECO:0000313" key="2">
    <source>
        <dbReference type="Proteomes" id="UP000886595"/>
    </source>
</evidence>
<name>A0A8X7QGM7_BRACI</name>
<organism evidence="1 2">
    <name type="scientific">Brassica carinata</name>
    <name type="common">Ethiopian mustard</name>
    <name type="synonym">Abyssinian cabbage</name>
    <dbReference type="NCBI Taxonomy" id="52824"/>
    <lineage>
        <taxon>Eukaryota</taxon>
        <taxon>Viridiplantae</taxon>
        <taxon>Streptophyta</taxon>
        <taxon>Embryophyta</taxon>
        <taxon>Tracheophyta</taxon>
        <taxon>Spermatophyta</taxon>
        <taxon>Magnoliopsida</taxon>
        <taxon>eudicotyledons</taxon>
        <taxon>Gunneridae</taxon>
        <taxon>Pentapetalae</taxon>
        <taxon>rosids</taxon>
        <taxon>malvids</taxon>
        <taxon>Brassicales</taxon>
        <taxon>Brassicaceae</taxon>
        <taxon>Brassiceae</taxon>
        <taxon>Brassica</taxon>
    </lineage>
</organism>
<dbReference type="OrthoDB" id="1931061at2759"/>